<evidence type="ECO:0000313" key="1">
    <source>
        <dbReference type="EMBL" id="MBW0577075.1"/>
    </source>
</evidence>
<keyword evidence="2" id="KW-1185">Reference proteome</keyword>
<evidence type="ECO:0000313" key="2">
    <source>
        <dbReference type="Proteomes" id="UP000765509"/>
    </source>
</evidence>
<proteinExistence type="predicted"/>
<accession>A0A9Q3KD64</accession>
<organism evidence="1 2">
    <name type="scientific">Austropuccinia psidii MF-1</name>
    <dbReference type="NCBI Taxonomy" id="1389203"/>
    <lineage>
        <taxon>Eukaryota</taxon>
        <taxon>Fungi</taxon>
        <taxon>Dikarya</taxon>
        <taxon>Basidiomycota</taxon>
        <taxon>Pucciniomycotina</taxon>
        <taxon>Pucciniomycetes</taxon>
        <taxon>Pucciniales</taxon>
        <taxon>Sphaerophragmiaceae</taxon>
        <taxon>Austropuccinia</taxon>
    </lineage>
</organism>
<dbReference type="OrthoDB" id="3929326at2759"/>
<dbReference type="Proteomes" id="UP000765509">
    <property type="component" value="Unassembled WGS sequence"/>
</dbReference>
<dbReference type="AlphaFoldDB" id="A0A9Q3KD64"/>
<name>A0A9Q3KD64_9BASI</name>
<gene>
    <name evidence="1" type="ORF">O181_116790</name>
</gene>
<dbReference type="EMBL" id="AVOT02099840">
    <property type="protein sequence ID" value="MBW0577075.1"/>
    <property type="molecule type" value="Genomic_DNA"/>
</dbReference>
<protein>
    <submittedName>
        <fullName evidence="1">Uncharacterized protein</fullName>
    </submittedName>
</protein>
<reference evidence="1" key="1">
    <citation type="submission" date="2021-03" db="EMBL/GenBank/DDBJ databases">
        <title>Draft genome sequence of rust myrtle Austropuccinia psidii MF-1, a brazilian biotype.</title>
        <authorList>
            <person name="Quecine M.C."/>
            <person name="Pachon D.M.R."/>
            <person name="Bonatelli M.L."/>
            <person name="Correr F.H."/>
            <person name="Franceschini L.M."/>
            <person name="Leite T.F."/>
            <person name="Margarido G.R.A."/>
            <person name="Almeida C.A."/>
            <person name="Ferrarezi J.A."/>
            <person name="Labate C.A."/>
        </authorList>
    </citation>
    <scope>NUCLEOTIDE SEQUENCE</scope>
    <source>
        <strain evidence="1">MF-1</strain>
    </source>
</reference>
<sequence>MRDSFVGPFNLIILIGKTEVEVKFTEEFSGKTPVLPVSLVKIPYHQAGEDNFSSRNKINTPQEVVEVEGFPGPVNKGIKARKIRLNGKDHRQYLVRLKRKTADKDKWLAEDEIPDGEAEKIKILQEDLNVT</sequence>
<comment type="caution">
    <text evidence="1">The sequence shown here is derived from an EMBL/GenBank/DDBJ whole genome shotgun (WGS) entry which is preliminary data.</text>
</comment>